<dbReference type="Proteomes" id="UP001221757">
    <property type="component" value="Unassembled WGS sequence"/>
</dbReference>
<gene>
    <name evidence="4" type="ORF">B0H17DRAFT_908997</name>
</gene>
<reference evidence="4" key="1">
    <citation type="submission" date="2023-03" db="EMBL/GenBank/DDBJ databases">
        <title>Massive genome expansion in bonnet fungi (Mycena s.s.) driven by repeated elements and novel gene families across ecological guilds.</title>
        <authorList>
            <consortium name="Lawrence Berkeley National Laboratory"/>
            <person name="Harder C.B."/>
            <person name="Miyauchi S."/>
            <person name="Viragh M."/>
            <person name="Kuo A."/>
            <person name="Thoen E."/>
            <person name="Andreopoulos B."/>
            <person name="Lu D."/>
            <person name="Skrede I."/>
            <person name="Drula E."/>
            <person name="Henrissat B."/>
            <person name="Morin E."/>
            <person name="Kohler A."/>
            <person name="Barry K."/>
            <person name="LaButti K."/>
            <person name="Morin E."/>
            <person name="Salamov A."/>
            <person name="Lipzen A."/>
            <person name="Mereny Z."/>
            <person name="Hegedus B."/>
            <person name="Baldrian P."/>
            <person name="Stursova M."/>
            <person name="Weitz H."/>
            <person name="Taylor A."/>
            <person name="Grigoriev I.V."/>
            <person name="Nagy L.G."/>
            <person name="Martin F."/>
            <person name="Kauserud H."/>
        </authorList>
    </citation>
    <scope>NUCLEOTIDE SEQUENCE</scope>
    <source>
        <strain evidence="4">CBHHK067</strain>
    </source>
</reference>
<proteinExistence type="predicted"/>
<feature type="region of interest" description="Disordered" evidence="2">
    <location>
        <begin position="685"/>
        <end position="704"/>
    </location>
</feature>
<dbReference type="InterPro" id="IPR040521">
    <property type="entry name" value="KDZ"/>
</dbReference>
<sequence>ECRCGDGQVKVQCYDCTEYRATCTQCFVSQHLNTPFHWAEVWDTDNGFFVKHDISRLNHVVQLGHHGGPCTSPSGTRKFTVVDHNGVHATELAFCGCREQPPNKIRQLMRARLFPATVKETRTAFTFTVMKQCHLHNLEAKKAAYDYMGALRRLTDNAFTEDVPDPYANFLRSIRVWDYLTLLKRLGQLHGIDILLPHRPEGNLVLYCPACPEPGFNSDPHLNQSQRTLDGNFQCNQYSKNSDPDDVSLCNGKGQFPLDSKYKEYLTQIPVSTEKSTCNYLKAVNEQDKKKFKNMAITGTVNCQCSHVFILTSVDLQLGERFSNSDFALATALRQNNGRDSMLFEFRMEVDDVDEVMTYDIACEYTIHLESRFEKYFPDVLHKVKKMRWGVPALHVQGHQDSCIYLFGTAYISCIGHFHGETAEQYWPEANQLGPHVRQMNNGHRQDTLIDHHNDWNYKKLAGIGVTLSDELALGQDKFKEKLKHLRGLSAAAGEDLVRKWRRADRTPRKVGKDVISVYKHNTSKVPSQLAIYNHMLAQDEKFEASIIPTNRIARFFNEALMIQDDQRKLSRAVKEKTEQNLQSLASEISNRRTKLEGRLASWRREQGEIMPTTGDKVASQSKKSPPCEVEEERLFLPSDLTPAERVELQLEKLGTEEARWREGQAFDALRAIRSIVKTIRTLRDRKEKNDRKQKENSRAGDEISDAVRRRDFRMTTYEAARQAMISLESLTPGPDSAFPPLSVADTFMKSVVKKRQLGDSQFTDGHLFTLGGQVKNSPQLNSSSKPAELVEAGAGRNEASSSTRITDGTVKKAEERKEGWLWRDLGKMGNLTDKEMEAWSEESDRVQWFRAEAEVQRWQEHVEMRLAELLRTARSFRKWDEIWSQLSEMQPYGTQGHRAYAKQKASMYRRRGHACEMLITK</sequence>
<name>A0AAD7DG26_MYCRO</name>
<evidence type="ECO:0000256" key="1">
    <source>
        <dbReference type="SAM" id="Coils"/>
    </source>
</evidence>
<keyword evidence="1" id="KW-0175">Coiled coil</keyword>
<dbReference type="AlphaFoldDB" id="A0AAD7DG26"/>
<dbReference type="Pfam" id="PF18758">
    <property type="entry name" value="KDZ"/>
    <property type="match status" value="1"/>
</dbReference>
<dbReference type="EMBL" id="JARKIE010000064">
    <property type="protein sequence ID" value="KAJ7690547.1"/>
    <property type="molecule type" value="Genomic_DNA"/>
</dbReference>
<dbReference type="PANTHER" id="PTHR33104">
    <property type="entry name" value="SI:DKEY-29D5.2"/>
    <property type="match status" value="1"/>
</dbReference>
<comment type="caution">
    <text evidence="4">The sequence shown here is derived from an EMBL/GenBank/DDBJ whole genome shotgun (WGS) entry which is preliminary data.</text>
</comment>
<feature type="domain" description="CxC2-like cysteine cluster KDZ transposase-associated" evidence="3">
    <location>
        <begin position="56"/>
        <end position="158"/>
    </location>
</feature>
<feature type="non-terminal residue" evidence="4">
    <location>
        <position position="922"/>
    </location>
</feature>
<accession>A0AAD7DG26</accession>
<evidence type="ECO:0000313" key="5">
    <source>
        <dbReference type="Proteomes" id="UP001221757"/>
    </source>
</evidence>
<feature type="non-terminal residue" evidence="4">
    <location>
        <position position="1"/>
    </location>
</feature>
<protein>
    <recommendedName>
        <fullName evidence="3">CxC2-like cysteine cluster KDZ transposase-associated domain-containing protein</fullName>
    </recommendedName>
</protein>
<dbReference type="PANTHER" id="PTHR33104:SF2">
    <property type="entry name" value="CXC3 LIKE CYSTEINE CLUSTER DOMAIN-CONTAINING PROTEIN"/>
    <property type="match status" value="1"/>
</dbReference>
<evidence type="ECO:0000259" key="3">
    <source>
        <dbReference type="Pfam" id="PF18803"/>
    </source>
</evidence>
<organism evidence="4 5">
    <name type="scientific">Mycena rosella</name>
    <name type="common">Pink bonnet</name>
    <name type="synonym">Agaricus rosellus</name>
    <dbReference type="NCBI Taxonomy" id="1033263"/>
    <lineage>
        <taxon>Eukaryota</taxon>
        <taxon>Fungi</taxon>
        <taxon>Dikarya</taxon>
        <taxon>Basidiomycota</taxon>
        <taxon>Agaricomycotina</taxon>
        <taxon>Agaricomycetes</taxon>
        <taxon>Agaricomycetidae</taxon>
        <taxon>Agaricales</taxon>
        <taxon>Marasmiineae</taxon>
        <taxon>Mycenaceae</taxon>
        <taxon>Mycena</taxon>
    </lineage>
</organism>
<evidence type="ECO:0000256" key="2">
    <source>
        <dbReference type="SAM" id="MobiDB-lite"/>
    </source>
</evidence>
<keyword evidence="5" id="KW-1185">Reference proteome</keyword>
<feature type="coiled-coil region" evidence="1">
    <location>
        <begin position="575"/>
        <end position="606"/>
    </location>
</feature>
<evidence type="ECO:0000313" key="4">
    <source>
        <dbReference type="EMBL" id="KAJ7690547.1"/>
    </source>
</evidence>
<dbReference type="InterPro" id="IPR041457">
    <property type="entry name" value="CxC2_KDZ-assoc"/>
</dbReference>
<dbReference type="Pfam" id="PF18803">
    <property type="entry name" value="CxC2"/>
    <property type="match status" value="1"/>
</dbReference>